<feature type="transmembrane region" description="Helical" evidence="8">
    <location>
        <begin position="86"/>
        <end position="104"/>
    </location>
</feature>
<dbReference type="InterPro" id="IPR036259">
    <property type="entry name" value="MFS_trans_sf"/>
</dbReference>
<dbReference type="SUPFAM" id="SSF103473">
    <property type="entry name" value="MFS general substrate transporter"/>
    <property type="match status" value="1"/>
</dbReference>
<evidence type="ECO:0000256" key="7">
    <source>
        <dbReference type="SAM" id="MobiDB-lite"/>
    </source>
</evidence>
<evidence type="ECO:0000256" key="8">
    <source>
        <dbReference type="SAM" id="Phobius"/>
    </source>
</evidence>
<protein>
    <submittedName>
        <fullName evidence="9">MFS transporter</fullName>
    </submittedName>
</protein>
<dbReference type="PANTHER" id="PTHR23517">
    <property type="entry name" value="RESISTANCE PROTEIN MDTM, PUTATIVE-RELATED-RELATED"/>
    <property type="match status" value="1"/>
</dbReference>
<feature type="transmembrane region" description="Helical" evidence="8">
    <location>
        <begin position="376"/>
        <end position="400"/>
    </location>
</feature>
<organism evidence="9 10">
    <name type="scientific">Streptomyces drozdowiczii</name>
    <dbReference type="NCBI Taxonomy" id="202862"/>
    <lineage>
        <taxon>Bacteria</taxon>
        <taxon>Bacillati</taxon>
        <taxon>Actinomycetota</taxon>
        <taxon>Actinomycetes</taxon>
        <taxon>Kitasatosporales</taxon>
        <taxon>Streptomycetaceae</taxon>
        <taxon>Streptomyces</taxon>
    </lineage>
</organism>
<proteinExistence type="predicted"/>
<reference evidence="9" key="1">
    <citation type="journal article" date="2022" name="Front. Microbiol.">
        <title>Mirubactin C rescues the lethal effect of cell wall biosynthesis mutations in Bacillus subtilis.</title>
        <authorList>
            <person name="Kepplinger B."/>
            <person name="Wen X."/>
            <person name="Tyler A.R."/>
            <person name="Kim B.Y."/>
            <person name="Brown J."/>
            <person name="Banks P."/>
            <person name="Dashti Y."/>
            <person name="Mackenzie E.S."/>
            <person name="Wills C."/>
            <person name="Kawai Y."/>
            <person name="Waldron K.J."/>
            <person name="Allenby N.E.E."/>
            <person name="Wu L.J."/>
            <person name="Hall M.J."/>
            <person name="Errington J."/>
        </authorList>
    </citation>
    <scope>NUCLEOTIDE SEQUENCE</scope>
    <source>
        <strain evidence="9">MDA8-470</strain>
    </source>
</reference>
<dbReference type="InterPro" id="IPR011701">
    <property type="entry name" value="MFS"/>
</dbReference>
<keyword evidence="6 8" id="KW-0472">Membrane</keyword>
<evidence type="ECO:0000256" key="1">
    <source>
        <dbReference type="ARBA" id="ARBA00004651"/>
    </source>
</evidence>
<dbReference type="EMBL" id="CP098740">
    <property type="protein sequence ID" value="UZK58002.1"/>
    <property type="molecule type" value="Genomic_DNA"/>
</dbReference>
<feature type="region of interest" description="Disordered" evidence="7">
    <location>
        <begin position="413"/>
        <end position="432"/>
    </location>
</feature>
<keyword evidence="2" id="KW-0813">Transport</keyword>
<name>A0ABY6Q0N5_9ACTN</name>
<sequence length="432" mass="44232">MSALSPLTFAKSLIPEAGAQRVYVTSSFVGTVGGGIMMPISVLYFTRIVGLPTARVGLAFTVSSLIAILASMPAGTLADRIGPRRVVMGSLAGLGASGLAYLAVQGFWTLLVVNACMNISFAAYFPSVGALLRRVGGENTVTIRSQSRAVSNIGVALGSLISGVGIQIGTETAYQVLIVLFGAAQTAALLLLFRVPDYRPLPRPAPATGTGRTPAVATRRAALRDTAFVLYALVGGAMTVQVLVLEIMIPVWIVSHTDAPTWGVTAAFLINTALVVLLQVRLGSGVQTLTDGGTALRRSGTALLLGCAAISLMAGVSAWAAVLALVAGMVLLTLGEIWYSAGSFAFEFGLPPAHAQGQYQGLSGTASSAVRAASPVFLLGVVLGLGSLGWIGLGVIMLLLGLTGPALARFGARTRPAEPDDDTAGVPAPHHA</sequence>
<feature type="transmembrane region" description="Helical" evidence="8">
    <location>
        <begin position="301"/>
        <end position="334"/>
    </location>
</feature>
<keyword evidence="10" id="KW-1185">Reference proteome</keyword>
<keyword evidence="5 8" id="KW-1133">Transmembrane helix</keyword>
<comment type="subcellular location">
    <subcellularLocation>
        <location evidence="1">Cell membrane</location>
        <topology evidence="1">Multi-pass membrane protein</topology>
    </subcellularLocation>
</comment>
<feature type="transmembrane region" description="Helical" evidence="8">
    <location>
        <begin position="56"/>
        <end position="74"/>
    </location>
</feature>
<feature type="transmembrane region" description="Helical" evidence="8">
    <location>
        <begin position="149"/>
        <end position="168"/>
    </location>
</feature>
<dbReference type="Pfam" id="PF07690">
    <property type="entry name" value="MFS_1"/>
    <property type="match status" value="1"/>
</dbReference>
<evidence type="ECO:0000256" key="4">
    <source>
        <dbReference type="ARBA" id="ARBA00022692"/>
    </source>
</evidence>
<dbReference type="InterPro" id="IPR050171">
    <property type="entry name" value="MFS_Transporters"/>
</dbReference>
<accession>A0ABY6Q0N5</accession>
<dbReference type="Gene3D" id="1.20.1250.20">
    <property type="entry name" value="MFS general substrate transporter like domains"/>
    <property type="match status" value="1"/>
</dbReference>
<evidence type="ECO:0000256" key="6">
    <source>
        <dbReference type="ARBA" id="ARBA00023136"/>
    </source>
</evidence>
<dbReference type="RefSeq" id="WP_079193080.1">
    <property type="nucleotide sequence ID" value="NZ_CP098740.1"/>
</dbReference>
<feature type="transmembrane region" description="Helical" evidence="8">
    <location>
        <begin position="259"/>
        <end position="280"/>
    </location>
</feature>
<gene>
    <name evidence="9" type="ORF">NEH16_31430</name>
</gene>
<evidence type="ECO:0000256" key="2">
    <source>
        <dbReference type="ARBA" id="ARBA00022448"/>
    </source>
</evidence>
<dbReference type="PANTHER" id="PTHR23517:SF3">
    <property type="entry name" value="INTEGRAL MEMBRANE TRANSPORT PROTEIN"/>
    <property type="match status" value="1"/>
</dbReference>
<feature type="transmembrane region" description="Helical" evidence="8">
    <location>
        <begin position="228"/>
        <end position="253"/>
    </location>
</feature>
<keyword evidence="3" id="KW-1003">Cell membrane</keyword>
<dbReference type="Proteomes" id="UP001164963">
    <property type="component" value="Chromosome"/>
</dbReference>
<evidence type="ECO:0000256" key="3">
    <source>
        <dbReference type="ARBA" id="ARBA00022475"/>
    </source>
</evidence>
<feature type="transmembrane region" description="Helical" evidence="8">
    <location>
        <begin position="174"/>
        <end position="193"/>
    </location>
</feature>
<feature type="transmembrane region" description="Helical" evidence="8">
    <location>
        <begin position="21"/>
        <end position="44"/>
    </location>
</feature>
<evidence type="ECO:0000256" key="5">
    <source>
        <dbReference type="ARBA" id="ARBA00022989"/>
    </source>
</evidence>
<evidence type="ECO:0000313" key="9">
    <source>
        <dbReference type="EMBL" id="UZK58002.1"/>
    </source>
</evidence>
<evidence type="ECO:0000313" key="10">
    <source>
        <dbReference type="Proteomes" id="UP001164963"/>
    </source>
</evidence>
<keyword evidence="4 8" id="KW-0812">Transmembrane</keyword>